<sequence>MKKVTLKEIAKQTGVSTATVSYVLNNVANQTIAEETRSRILQTAKELGYVPNLAARSLVKQKTGLIGLLINQSTRSESWRKIRYSSLIDEIEAALSERGYHLILHSLDAAAPKLDIIAERKLDGVIVVDARSDRFHHISSHFPRGVPVLVIDSLINDPLFNQLMFDYASAFAQLPELFHQPQNYYAVLDDYNNEELLRHLASLLPLTSEQIHIMQCEEKLKQFINKQKARKGIIINEAIALLAGKYTASEQLTVICTANMAQLLPANATAVAFKQQKGRLAAEQLIQLINRSELAASNKTIKIEAE</sequence>
<dbReference type="PROSITE" id="PS00356">
    <property type="entry name" value="HTH_LACI_1"/>
    <property type="match status" value="1"/>
</dbReference>
<dbReference type="InterPro" id="IPR028082">
    <property type="entry name" value="Peripla_BP_I"/>
</dbReference>
<gene>
    <name evidence="5" type="ORF">J40TS1_15420</name>
</gene>
<reference evidence="5" key="1">
    <citation type="submission" date="2021-03" db="EMBL/GenBank/DDBJ databases">
        <title>Antimicrobial resistance genes in bacteria isolated from Japanese honey, and their potential for conferring macrolide and lincosamide resistance in the American foulbrood pathogen Paenibacillus larvae.</title>
        <authorList>
            <person name="Okamoto M."/>
            <person name="Kumagai M."/>
            <person name="Kanamori H."/>
            <person name="Takamatsu D."/>
        </authorList>
    </citation>
    <scope>NUCLEOTIDE SEQUENCE</scope>
    <source>
        <strain evidence="5">J40TS1</strain>
    </source>
</reference>
<name>A0A919YLX7_9BACL</name>
<dbReference type="Pfam" id="PF00356">
    <property type="entry name" value="LacI"/>
    <property type="match status" value="1"/>
</dbReference>
<dbReference type="PROSITE" id="PS50932">
    <property type="entry name" value="HTH_LACI_2"/>
    <property type="match status" value="1"/>
</dbReference>
<evidence type="ECO:0000259" key="4">
    <source>
        <dbReference type="PROSITE" id="PS50932"/>
    </source>
</evidence>
<keyword evidence="3" id="KW-0804">Transcription</keyword>
<dbReference type="GO" id="GO:0003700">
    <property type="term" value="F:DNA-binding transcription factor activity"/>
    <property type="evidence" value="ECO:0007669"/>
    <property type="project" value="TreeGrafter"/>
</dbReference>
<dbReference type="CDD" id="cd01392">
    <property type="entry name" value="HTH_LacI"/>
    <property type="match status" value="1"/>
</dbReference>
<accession>A0A919YLX7</accession>
<dbReference type="GO" id="GO:0000976">
    <property type="term" value="F:transcription cis-regulatory region binding"/>
    <property type="evidence" value="ECO:0007669"/>
    <property type="project" value="TreeGrafter"/>
</dbReference>
<dbReference type="PANTHER" id="PTHR30146">
    <property type="entry name" value="LACI-RELATED TRANSCRIPTIONAL REPRESSOR"/>
    <property type="match status" value="1"/>
</dbReference>
<proteinExistence type="predicted"/>
<dbReference type="SMART" id="SM00354">
    <property type="entry name" value="HTH_LACI"/>
    <property type="match status" value="1"/>
</dbReference>
<evidence type="ECO:0000256" key="2">
    <source>
        <dbReference type="ARBA" id="ARBA00023125"/>
    </source>
</evidence>
<keyword evidence="1" id="KW-0805">Transcription regulation</keyword>
<keyword evidence="2" id="KW-0238">DNA-binding</keyword>
<organism evidence="5 6">
    <name type="scientific">Paenibacillus montaniterrae</name>
    <dbReference type="NCBI Taxonomy" id="429341"/>
    <lineage>
        <taxon>Bacteria</taxon>
        <taxon>Bacillati</taxon>
        <taxon>Bacillota</taxon>
        <taxon>Bacilli</taxon>
        <taxon>Bacillales</taxon>
        <taxon>Paenibacillaceae</taxon>
        <taxon>Paenibacillus</taxon>
    </lineage>
</organism>
<feature type="domain" description="HTH lacI-type" evidence="4">
    <location>
        <begin position="4"/>
        <end position="60"/>
    </location>
</feature>
<dbReference type="InterPro" id="IPR000843">
    <property type="entry name" value="HTH_LacI"/>
</dbReference>
<dbReference type="InterPro" id="IPR010982">
    <property type="entry name" value="Lambda_DNA-bd_dom_sf"/>
</dbReference>
<protein>
    <submittedName>
        <fullName evidence="5">Transcription regulator, LacI family</fullName>
    </submittedName>
</protein>
<dbReference type="SUPFAM" id="SSF47413">
    <property type="entry name" value="lambda repressor-like DNA-binding domains"/>
    <property type="match status" value="1"/>
</dbReference>
<dbReference type="RefSeq" id="WP_213514160.1">
    <property type="nucleotide sequence ID" value="NZ_BOSE01000002.1"/>
</dbReference>
<evidence type="ECO:0000313" key="5">
    <source>
        <dbReference type="EMBL" id="GIP15900.1"/>
    </source>
</evidence>
<evidence type="ECO:0000256" key="1">
    <source>
        <dbReference type="ARBA" id="ARBA00023015"/>
    </source>
</evidence>
<evidence type="ECO:0000256" key="3">
    <source>
        <dbReference type="ARBA" id="ARBA00023163"/>
    </source>
</evidence>
<dbReference type="Gene3D" id="1.10.260.40">
    <property type="entry name" value="lambda repressor-like DNA-binding domains"/>
    <property type="match status" value="1"/>
</dbReference>
<comment type="caution">
    <text evidence="5">The sequence shown here is derived from an EMBL/GenBank/DDBJ whole genome shotgun (WGS) entry which is preliminary data.</text>
</comment>
<dbReference type="SUPFAM" id="SSF53822">
    <property type="entry name" value="Periplasmic binding protein-like I"/>
    <property type="match status" value="1"/>
</dbReference>
<dbReference type="Gene3D" id="3.40.50.2300">
    <property type="match status" value="1"/>
</dbReference>
<evidence type="ECO:0000313" key="6">
    <source>
        <dbReference type="Proteomes" id="UP000683139"/>
    </source>
</evidence>
<dbReference type="Proteomes" id="UP000683139">
    <property type="component" value="Unassembled WGS sequence"/>
</dbReference>
<dbReference type="PANTHER" id="PTHR30146:SF109">
    <property type="entry name" value="HTH-TYPE TRANSCRIPTIONAL REGULATOR GALS"/>
    <property type="match status" value="1"/>
</dbReference>
<dbReference type="EMBL" id="BOSE01000002">
    <property type="protein sequence ID" value="GIP15900.1"/>
    <property type="molecule type" value="Genomic_DNA"/>
</dbReference>
<dbReference type="AlphaFoldDB" id="A0A919YLX7"/>
<keyword evidence="6" id="KW-1185">Reference proteome</keyword>